<organism evidence="3 4">
    <name type="scientific">Undibacterium terreum</name>
    <dbReference type="NCBI Taxonomy" id="1224302"/>
    <lineage>
        <taxon>Bacteria</taxon>
        <taxon>Pseudomonadati</taxon>
        <taxon>Pseudomonadota</taxon>
        <taxon>Betaproteobacteria</taxon>
        <taxon>Burkholderiales</taxon>
        <taxon>Oxalobacteraceae</taxon>
        <taxon>Undibacterium</taxon>
    </lineage>
</organism>
<protein>
    <recommendedName>
        <fullName evidence="5">Methylamine utilization protein</fullName>
    </recommendedName>
</protein>
<feature type="chain" id="PRO_5036857507" description="Methylamine utilization protein" evidence="2">
    <location>
        <begin position="20"/>
        <end position="195"/>
    </location>
</feature>
<dbReference type="Gene3D" id="2.60.40.420">
    <property type="entry name" value="Cupredoxins - blue copper proteins"/>
    <property type="match status" value="1"/>
</dbReference>
<dbReference type="InterPro" id="IPR034242">
    <property type="entry name" value="MauL"/>
</dbReference>
<gene>
    <name evidence="3" type="ORF">GCM10011396_51040</name>
</gene>
<dbReference type="GO" id="GO:0042597">
    <property type="term" value="C:periplasmic space"/>
    <property type="evidence" value="ECO:0007669"/>
    <property type="project" value="UniProtKB-SubCell"/>
</dbReference>
<evidence type="ECO:0000256" key="1">
    <source>
        <dbReference type="ARBA" id="ARBA00004418"/>
    </source>
</evidence>
<proteinExistence type="predicted"/>
<dbReference type="SUPFAM" id="SSF49503">
    <property type="entry name" value="Cupredoxins"/>
    <property type="match status" value="1"/>
</dbReference>
<reference evidence="3" key="2">
    <citation type="submission" date="2020-09" db="EMBL/GenBank/DDBJ databases">
        <authorList>
            <person name="Sun Q."/>
            <person name="Zhou Y."/>
        </authorList>
    </citation>
    <scope>NUCLEOTIDE SEQUENCE</scope>
    <source>
        <strain evidence="3">CGMCC 1.10998</strain>
    </source>
</reference>
<evidence type="ECO:0008006" key="5">
    <source>
        <dbReference type="Google" id="ProtNLM"/>
    </source>
</evidence>
<name>A0A916V0V8_9BURK</name>
<dbReference type="EMBL" id="BMED01000007">
    <property type="protein sequence ID" value="GGC97303.1"/>
    <property type="molecule type" value="Genomic_DNA"/>
</dbReference>
<feature type="signal peptide" evidence="2">
    <location>
        <begin position="1"/>
        <end position="19"/>
    </location>
</feature>
<comment type="caution">
    <text evidence="3">The sequence shown here is derived from an EMBL/GenBank/DDBJ whole genome shotgun (WGS) entry which is preliminary data.</text>
</comment>
<evidence type="ECO:0000256" key="2">
    <source>
        <dbReference type="SAM" id="SignalP"/>
    </source>
</evidence>
<reference evidence="3" key="1">
    <citation type="journal article" date="2014" name="Int. J. Syst. Evol. Microbiol.">
        <title>Complete genome sequence of Corynebacterium casei LMG S-19264T (=DSM 44701T), isolated from a smear-ripened cheese.</title>
        <authorList>
            <consortium name="US DOE Joint Genome Institute (JGI-PGF)"/>
            <person name="Walter F."/>
            <person name="Albersmeier A."/>
            <person name="Kalinowski J."/>
            <person name="Ruckert C."/>
        </authorList>
    </citation>
    <scope>NUCLEOTIDE SEQUENCE</scope>
    <source>
        <strain evidence="3">CGMCC 1.10998</strain>
    </source>
</reference>
<dbReference type="CDD" id="cd04221">
    <property type="entry name" value="MauL"/>
    <property type="match status" value="1"/>
</dbReference>
<comment type="subcellular location">
    <subcellularLocation>
        <location evidence="1">Periplasm</location>
    </subcellularLocation>
</comment>
<dbReference type="Proteomes" id="UP000637423">
    <property type="component" value="Unassembled WGS sequence"/>
</dbReference>
<keyword evidence="2" id="KW-0732">Signal</keyword>
<evidence type="ECO:0000313" key="3">
    <source>
        <dbReference type="EMBL" id="GGC97303.1"/>
    </source>
</evidence>
<dbReference type="AlphaFoldDB" id="A0A916V0V8"/>
<evidence type="ECO:0000313" key="4">
    <source>
        <dbReference type="Proteomes" id="UP000637423"/>
    </source>
</evidence>
<keyword evidence="4" id="KW-1185">Reference proteome</keyword>
<sequence length="195" mass="20982">MHTAVVILLNGMVASSAFATLTVQVVDSAGQPVADAVVYAEGTAPLVKSPPQVDVEQKDKKFIPLVTVVQTGTAISFPNNDTVRHHAYSFSAPKPFDIKLYAGTPTKPILFDKPGTVVVGCNIHDQMIAYIQVVDTPYFAKTDASGRARINSITAGKYALKTWHFKQAAGIPVNEQSISYKDDATITVKLNYKAS</sequence>
<accession>A0A916V0V8</accession>
<dbReference type="InterPro" id="IPR008972">
    <property type="entry name" value="Cupredoxin"/>
</dbReference>